<dbReference type="InterPro" id="IPR029068">
    <property type="entry name" value="Glyas_Bleomycin-R_OHBP_Dase"/>
</dbReference>
<organism evidence="2">
    <name type="scientific">uncultured Thermomicrobiales bacterium</name>
    <dbReference type="NCBI Taxonomy" id="1645740"/>
    <lineage>
        <taxon>Bacteria</taxon>
        <taxon>Pseudomonadati</taxon>
        <taxon>Thermomicrobiota</taxon>
        <taxon>Thermomicrobia</taxon>
        <taxon>Thermomicrobiales</taxon>
        <taxon>environmental samples</taxon>
    </lineage>
</organism>
<dbReference type="Pfam" id="PF00903">
    <property type="entry name" value="Glyoxalase"/>
    <property type="match status" value="1"/>
</dbReference>
<dbReference type="EMBL" id="CADCWG010000115">
    <property type="protein sequence ID" value="CAA9551030.1"/>
    <property type="molecule type" value="Genomic_DNA"/>
</dbReference>
<dbReference type="SUPFAM" id="SSF54593">
    <property type="entry name" value="Glyoxalase/Bleomycin resistance protein/Dihydroxybiphenyl dioxygenase"/>
    <property type="match status" value="1"/>
</dbReference>
<dbReference type="CDD" id="cd06587">
    <property type="entry name" value="VOC"/>
    <property type="match status" value="1"/>
</dbReference>
<protein>
    <recommendedName>
        <fullName evidence="1">VOC domain-containing protein</fullName>
    </recommendedName>
</protein>
<name>A0A6J4ULG6_9BACT</name>
<sequence length="156" mass="17107">MTLLDGIHHVATLTADLDRLIGFYRRVFDARVVLDLEEEGLRHAFLELGPNTLLHPFQIPGVEVPQGDLPIFGRGRLDHVALRASTEAAFRELHRRTVAEGASDGVVTDMGPLLHFGFVDPDGAQHEVVWPKPGAAIDASGRRANWTTVGWEADGE</sequence>
<dbReference type="PROSITE" id="PS51819">
    <property type="entry name" value="VOC"/>
    <property type="match status" value="1"/>
</dbReference>
<evidence type="ECO:0000313" key="2">
    <source>
        <dbReference type="EMBL" id="CAA9551030.1"/>
    </source>
</evidence>
<dbReference type="Gene3D" id="3.10.180.10">
    <property type="entry name" value="2,3-Dihydroxybiphenyl 1,2-Dioxygenase, domain 1"/>
    <property type="match status" value="1"/>
</dbReference>
<accession>A0A6J4ULG6</accession>
<feature type="domain" description="VOC" evidence="1">
    <location>
        <begin position="6"/>
        <end position="131"/>
    </location>
</feature>
<dbReference type="AlphaFoldDB" id="A0A6J4ULG6"/>
<proteinExistence type="predicted"/>
<evidence type="ECO:0000259" key="1">
    <source>
        <dbReference type="PROSITE" id="PS51819"/>
    </source>
</evidence>
<reference evidence="2" key="1">
    <citation type="submission" date="2020-02" db="EMBL/GenBank/DDBJ databases">
        <authorList>
            <person name="Meier V. D."/>
        </authorList>
    </citation>
    <scope>NUCLEOTIDE SEQUENCE</scope>
    <source>
        <strain evidence="2">AVDCRST_MAG49</strain>
    </source>
</reference>
<dbReference type="InterPro" id="IPR004360">
    <property type="entry name" value="Glyas_Fos-R_dOase_dom"/>
</dbReference>
<dbReference type="InterPro" id="IPR037523">
    <property type="entry name" value="VOC_core"/>
</dbReference>
<gene>
    <name evidence="2" type="ORF">AVDCRST_MAG49-1792</name>
</gene>